<feature type="compositionally biased region" description="Basic and acidic residues" evidence="2">
    <location>
        <begin position="639"/>
        <end position="652"/>
    </location>
</feature>
<dbReference type="PANTHER" id="PTHR47080">
    <property type="entry name" value="CHROMOSOME 16 OPEN READING FRAME 96"/>
    <property type="match status" value="1"/>
</dbReference>
<proteinExistence type="predicted"/>
<feature type="coiled-coil region" evidence="1">
    <location>
        <begin position="119"/>
        <end position="146"/>
    </location>
</feature>
<keyword evidence="4" id="KW-1185">Reference proteome</keyword>
<gene>
    <name evidence="5" type="primary">LOC108260307</name>
</gene>
<dbReference type="GeneID" id="108260307"/>
<feature type="domain" description="DUF4795" evidence="3">
    <location>
        <begin position="857"/>
        <end position="1050"/>
    </location>
</feature>
<dbReference type="RefSeq" id="XP_053535618.1">
    <property type="nucleotide sequence ID" value="XM_053679643.1"/>
</dbReference>
<reference evidence="4" key="1">
    <citation type="journal article" date="2016" name="Nat. Commun.">
        <title>The channel catfish genome sequence provides insights into the evolution of scale formation in teleosts.</title>
        <authorList>
            <person name="Liu Z."/>
            <person name="Liu S."/>
            <person name="Yao J."/>
            <person name="Bao L."/>
            <person name="Zhang J."/>
            <person name="Li Y."/>
            <person name="Jiang C."/>
            <person name="Sun L."/>
            <person name="Wang R."/>
            <person name="Zhang Y."/>
            <person name="Zhou T."/>
            <person name="Zeng Q."/>
            <person name="Fu Q."/>
            <person name="Gao S."/>
            <person name="Li N."/>
            <person name="Koren S."/>
            <person name="Jiang Y."/>
            <person name="Zimin A."/>
            <person name="Xu P."/>
            <person name="Phillippy A.M."/>
            <person name="Geng X."/>
            <person name="Song L."/>
            <person name="Sun F."/>
            <person name="Li C."/>
            <person name="Wang X."/>
            <person name="Chen A."/>
            <person name="Jin Y."/>
            <person name="Yuan Z."/>
            <person name="Yang Y."/>
            <person name="Tan S."/>
            <person name="Peatman E."/>
            <person name="Lu J."/>
            <person name="Qin Z."/>
            <person name="Dunham R."/>
            <person name="Li Z."/>
            <person name="Sonstegard T."/>
            <person name="Feng J."/>
            <person name="Danzmann R.G."/>
            <person name="Schroeder S."/>
            <person name="Scheffler B."/>
            <person name="Duke M.V."/>
            <person name="Ballard L."/>
            <person name="Kucuktas H."/>
            <person name="Kaltenboeck L."/>
            <person name="Liu H."/>
            <person name="Armbruster J."/>
            <person name="Xie Y."/>
            <person name="Kirby M.L."/>
            <person name="Tian Y."/>
            <person name="Flanagan M.E."/>
            <person name="Mu W."/>
            <person name="Waldbieser G.C."/>
        </authorList>
    </citation>
    <scope>NUCLEOTIDE SEQUENCE [LARGE SCALE GENOMIC DNA]</scope>
    <source>
        <strain evidence="4">SDA103</strain>
    </source>
</reference>
<evidence type="ECO:0000259" key="3">
    <source>
        <dbReference type="Pfam" id="PF16043"/>
    </source>
</evidence>
<dbReference type="KEGG" id="ipu:108260307"/>
<evidence type="ECO:0000313" key="4">
    <source>
        <dbReference type="Proteomes" id="UP000221080"/>
    </source>
</evidence>
<dbReference type="Proteomes" id="UP000221080">
    <property type="component" value="Chromosome 1"/>
</dbReference>
<feature type="coiled-coil region" evidence="1">
    <location>
        <begin position="194"/>
        <end position="228"/>
    </location>
</feature>
<evidence type="ECO:0000313" key="5">
    <source>
        <dbReference type="RefSeq" id="XP_053535618.1"/>
    </source>
</evidence>
<evidence type="ECO:0000256" key="2">
    <source>
        <dbReference type="SAM" id="MobiDB-lite"/>
    </source>
</evidence>
<dbReference type="PANTHER" id="PTHR47080:SF2">
    <property type="entry name" value="GLUTAMINE-RICH PROTEIN 2"/>
    <property type="match status" value="1"/>
</dbReference>
<sequence>MNTFCEKMSEDNLPEQLKQFISSHGGGLVVNCESVYSMMYSMHSRLERLEAEREAADGRKADVGHDVAESQPDEKSSSVDEQKAALEKLFSGTELLSLSTSDRSGQVEDSEEGVSKFLIQDLVNKNQELKEEIYSLKKEVETLKNQLSQILLSQEDRLVSVSDGALHQLAGQAQSQVSREVEHVPETLEALTDVGELQEKHESLEARVERLEGERDDILHQLKQLKTQLVDAVTVDRKKVYEVEPLDMGPVNMSESSGLGEELSKSEATLSQTRDSFSGLEQQLRLQTADIRSAVQKLLEEVQNMKQELLTIRLEQKRSPDNEMQDKLDSLQSKLDTVMASSSSMLSWSLQQEDQDSPLGKEGAAEPAWLSAMADLSMKTSKLFQHFENLQSIVTGLMKQETSDRTFITDTTSELTSDVHIYGYEKLHSTASPLREHRMKEQSHIETSELTSDVQGTVLQLQAGREKLHSIASPLREHHMQEQSHIETTELTSNVQGTVLQLQAGREKLHSTASPLREHHMQEQSHIETTELTSDVQGTVLQLQAGREKLHSTASPLREHRMQEQSHIETTELTSDVQGTVLQLQAGREKLHSTASPLREHRMQEQSHIETTELTSDVQGTVLQLQAGREKLQSTASPLREHHMQEQSHIETTELTSDAQGTVLQFQAGREKLHSTASPLREHHMQEQSHIETTELTSDVQGTVLQLQAGREKLQSIASPLREHRMQEQSHIETTELTSDVPRTVLPLQAGREKLHSIASPLREHRMQEQSHIATTELTSDVQGTVLPLQAGREKLHSIASPLREHRIKEQSHIETTELTSDVQGTVLPLQAGREKLHSTASPLREHRMQEQSHIETTELTSDVQGTVLQLQAEFGKLRSTTTQLMKDHMQEQSHIEHLYKTMKELDEKADKKAVKIVKSIKADMQALDTKVLQCDTKIVMLNRTFQDLLTGHEDHCHKVIEKLFRELDFKLNYTELDPLKKQLEDYQMRIYKELQVQRAPESDDAAGLKKQLANFNCLSCDRPVDMNTPGPRLLLLPELPSLLSPKDHRRLRTCTNLDQCERSPTEWSMEQTMVVRVSDSSGSDRHVYKTSEVRVPAISPKEDDCKNKEMVNHSQLLQQPETPLICHGSNCLETEKQWFIEESIPQTLQCRQPRKPDGNND</sequence>
<keyword evidence="1" id="KW-0175">Coiled coil</keyword>
<feature type="region of interest" description="Disordered" evidence="2">
    <location>
        <begin position="634"/>
        <end position="657"/>
    </location>
</feature>
<dbReference type="Pfam" id="PF16043">
    <property type="entry name" value="DUF4795"/>
    <property type="match status" value="1"/>
</dbReference>
<accession>A0A9F7RFN8</accession>
<dbReference type="OrthoDB" id="5981048at2759"/>
<dbReference type="AlphaFoldDB" id="A0A9F7RFN8"/>
<name>A0A9F7RFN8_ICTPU</name>
<reference evidence="5" key="2">
    <citation type="submission" date="2025-08" db="UniProtKB">
        <authorList>
            <consortium name="RefSeq"/>
        </authorList>
    </citation>
    <scope>IDENTIFICATION</scope>
    <source>
        <tissue evidence="5">Blood</tissue>
    </source>
</reference>
<organism evidence="4 5">
    <name type="scientific">Ictalurus punctatus</name>
    <name type="common">Channel catfish</name>
    <name type="synonym">Silurus punctatus</name>
    <dbReference type="NCBI Taxonomy" id="7998"/>
    <lineage>
        <taxon>Eukaryota</taxon>
        <taxon>Metazoa</taxon>
        <taxon>Chordata</taxon>
        <taxon>Craniata</taxon>
        <taxon>Vertebrata</taxon>
        <taxon>Euteleostomi</taxon>
        <taxon>Actinopterygii</taxon>
        <taxon>Neopterygii</taxon>
        <taxon>Teleostei</taxon>
        <taxon>Ostariophysi</taxon>
        <taxon>Siluriformes</taxon>
        <taxon>Ictaluridae</taxon>
        <taxon>Ictalurus</taxon>
    </lineage>
</organism>
<feature type="coiled-coil region" evidence="1">
    <location>
        <begin position="288"/>
        <end position="315"/>
    </location>
</feature>
<feature type="region of interest" description="Disordered" evidence="2">
    <location>
        <begin position="52"/>
        <end position="81"/>
    </location>
</feature>
<protein>
    <submittedName>
        <fullName evidence="5">Centrosomal protein of 128 kDa isoform X1</fullName>
    </submittedName>
</protein>
<evidence type="ECO:0000256" key="1">
    <source>
        <dbReference type="SAM" id="Coils"/>
    </source>
</evidence>
<dbReference type="InterPro" id="IPR032013">
    <property type="entry name" value="DUF4795"/>
</dbReference>